<evidence type="ECO:0000256" key="1">
    <source>
        <dbReference type="SAM" id="SignalP"/>
    </source>
</evidence>
<evidence type="ECO:0000313" key="2">
    <source>
        <dbReference type="Proteomes" id="UP000035680"/>
    </source>
</evidence>
<reference evidence="2" key="1">
    <citation type="submission" date="2014-07" db="EMBL/GenBank/DDBJ databases">
        <authorList>
            <person name="Martin A.A"/>
            <person name="De Silva N."/>
        </authorList>
    </citation>
    <scope>NUCLEOTIDE SEQUENCE</scope>
</reference>
<evidence type="ECO:0000313" key="3">
    <source>
        <dbReference type="WBParaSite" id="SVE_1230700.1"/>
    </source>
</evidence>
<reference evidence="3" key="2">
    <citation type="submission" date="2015-08" db="UniProtKB">
        <authorList>
            <consortium name="WormBaseParasite"/>
        </authorList>
    </citation>
    <scope>IDENTIFICATION</scope>
</reference>
<keyword evidence="2" id="KW-1185">Reference proteome</keyword>
<feature type="chain" id="PRO_5005330035" evidence="1">
    <location>
        <begin position="25"/>
        <end position="138"/>
    </location>
</feature>
<feature type="signal peptide" evidence="1">
    <location>
        <begin position="1"/>
        <end position="24"/>
    </location>
</feature>
<protein>
    <submittedName>
        <fullName evidence="3">Uncharacterized protein</fullName>
    </submittedName>
</protein>
<proteinExistence type="predicted"/>
<accession>A0A0K0FR90</accession>
<name>A0A0K0FR90_STRVS</name>
<dbReference type="Proteomes" id="UP000035680">
    <property type="component" value="Unassembled WGS sequence"/>
</dbReference>
<keyword evidence="1" id="KW-0732">Signal</keyword>
<dbReference type="AlphaFoldDB" id="A0A0K0FR90"/>
<dbReference type="WBParaSite" id="SVE_1230700.1">
    <property type="protein sequence ID" value="SVE_1230700.1"/>
    <property type="gene ID" value="SVE_1230700"/>
</dbReference>
<sequence length="138" mass="16390">MRFLSCLLVAIFLITLYFVPKGLCRNLNAQYLSGTNNVDGKYKHQAYQDTSNYNLNNNYKGSNYDAYDPYYAGQYNSNKNSYNQYDQNSYPPSNYYAKPQITRKSPEVINFERFLSLIKDELVYTFIAYLDERRYNKY</sequence>
<organism evidence="2 3">
    <name type="scientific">Strongyloides venezuelensis</name>
    <name type="common">Threadworm</name>
    <dbReference type="NCBI Taxonomy" id="75913"/>
    <lineage>
        <taxon>Eukaryota</taxon>
        <taxon>Metazoa</taxon>
        <taxon>Ecdysozoa</taxon>
        <taxon>Nematoda</taxon>
        <taxon>Chromadorea</taxon>
        <taxon>Rhabditida</taxon>
        <taxon>Tylenchina</taxon>
        <taxon>Panagrolaimomorpha</taxon>
        <taxon>Strongyloidoidea</taxon>
        <taxon>Strongyloididae</taxon>
        <taxon>Strongyloides</taxon>
    </lineage>
</organism>